<dbReference type="PANTHER" id="PTHR21505:SF15">
    <property type="entry name" value="RE18252P"/>
    <property type="match status" value="1"/>
</dbReference>
<dbReference type="EMBL" id="BLKM01004509">
    <property type="protein sequence ID" value="GFG31569.1"/>
    <property type="molecule type" value="Genomic_DNA"/>
</dbReference>
<feature type="domain" description="MADF" evidence="1">
    <location>
        <begin position="48"/>
        <end position="139"/>
    </location>
</feature>
<dbReference type="PROSITE" id="PS51257">
    <property type="entry name" value="PROKAR_LIPOPROTEIN"/>
    <property type="match status" value="1"/>
</dbReference>
<dbReference type="AlphaFoldDB" id="A0A6L2PG84"/>
<dbReference type="InParanoid" id="A0A6L2PG84"/>
<dbReference type="Proteomes" id="UP000502823">
    <property type="component" value="Unassembled WGS sequence"/>
</dbReference>
<accession>A0A6L2PG84</accession>
<organism evidence="2 3">
    <name type="scientific">Coptotermes formosanus</name>
    <name type="common">Formosan subterranean termite</name>
    <dbReference type="NCBI Taxonomy" id="36987"/>
    <lineage>
        <taxon>Eukaryota</taxon>
        <taxon>Metazoa</taxon>
        <taxon>Ecdysozoa</taxon>
        <taxon>Arthropoda</taxon>
        <taxon>Hexapoda</taxon>
        <taxon>Insecta</taxon>
        <taxon>Pterygota</taxon>
        <taxon>Neoptera</taxon>
        <taxon>Polyneoptera</taxon>
        <taxon>Dictyoptera</taxon>
        <taxon>Blattodea</taxon>
        <taxon>Blattoidea</taxon>
        <taxon>Termitoidae</taxon>
        <taxon>Rhinotermitidae</taxon>
        <taxon>Coptotermes</taxon>
    </lineage>
</organism>
<dbReference type="SMART" id="SM00595">
    <property type="entry name" value="MADF"/>
    <property type="match status" value="1"/>
</dbReference>
<dbReference type="InterPro" id="IPR006578">
    <property type="entry name" value="MADF-dom"/>
</dbReference>
<gene>
    <name evidence="2" type="ORF">Cfor_01507</name>
</gene>
<keyword evidence="3" id="KW-1185">Reference proteome</keyword>
<comment type="caution">
    <text evidence="2">The sequence shown here is derived from an EMBL/GenBank/DDBJ whole genome shotgun (WGS) entry which is preliminary data.</text>
</comment>
<evidence type="ECO:0000313" key="3">
    <source>
        <dbReference type="Proteomes" id="UP000502823"/>
    </source>
</evidence>
<name>A0A6L2PG84_COPFO</name>
<proteinExistence type="predicted"/>
<evidence type="ECO:0000259" key="1">
    <source>
        <dbReference type="PROSITE" id="PS51029"/>
    </source>
</evidence>
<dbReference type="PANTHER" id="PTHR21505">
    <property type="entry name" value="MADF DOMAIN-CONTAINING PROTEIN-RELATED"/>
    <property type="match status" value="1"/>
</dbReference>
<dbReference type="PROSITE" id="PS51029">
    <property type="entry name" value="MADF"/>
    <property type="match status" value="1"/>
</dbReference>
<sequence>MRKCNRKPHIRYISTKGTNGNFLVAAACFCESSMDDMSFKWTNDISITLIELYREFECLWNPLDSKYKCRNEKHGAWVRLSDATGADISEVKRKIKNLVAQFYRERRKYRQLNKSGAGATFISKWFAYKYLEFLADKNRVRQCTEKGFNDTK</sequence>
<feature type="non-terminal residue" evidence="2">
    <location>
        <position position="152"/>
    </location>
</feature>
<reference evidence="3" key="1">
    <citation type="submission" date="2020-01" db="EMBL/GenBank/DDBJ databases">
        <title>Draft genome sequence of the Termite Coptotermes fromosanus.</title>
        <authorList>
            <person name="Itakura S."/>
            <person name="Yosikawa Y."/>
            <person name="Umezawa K."/>
        </authorList>
    </citation>
    <scope>NUCLEOTIDE SEQUENCE [LARGE SCALE GENOMIC DNA]</scope>
</reference>
<dbReference type="Pfam" id="PF10545">
    <property type="entry name" value="MADF_DNA_bdg"/>
    <property type="match status" value="1"/>
</dbReference>
<dbReference type="OrthoDB" id="6720674at2759"/>
<protein>
    <recommendedName>
        <fullName evidence="1">MADF domain-containing protein</fullName>
    </recommendedName>
</protein>
<evidence type="ECO:0000313" key="2">
    <source>
        <dbReference type="EMBL" id="GFG31569.1"/>
    </source>
</evidence>